<feature type="transmembrane region" description="Helical" evidence="1">
    <location>
        <begin position="848"/>
        <end position="866"/>
    </location>
</feature>
<feature type="transmembrane region" description="Helical" evidence="1">
    <location>
        <begin position="1019"/>
        <end position="1038"/>
    </location>
</feature>
<comment type="caution">
    <text evidence="2">The sequence shown here is derived from an EMBL/GenBank/DDBJ whole genome shotgun (WGS) entry which is preliminary data.</text>
</comment>
<feature type="transmembrane region" description="Helical" evidence="1">
    <location>
        <begin position="458"/>
        <end position="480"/>
    </location>
</feature>
<dbReference type="Gene3D" id="3.30.2090.10">
    <property type="entry name" value="Multidrug efflux transporter AcrB TolC docking domain, DN and DC subdomains"/>
    <property type="match status" value="2"/>
</dbReference>
<feature type="transmembrane region" description="Helical" evidence="1">
    <location>
        <begin position="953"/>
        <end position="973"/>
    </location>
</feature>
<dbReference type="SUPFAM" id="SSF82714">
    <property type="entry name" value="Multidrug efflux transporter AcrB TolC docking domain, DN and DC subdomains"/>
    <property type="match status" value="2"/>
</dbReference>
<evidence type="ECO:0000313" key="2">
    <source>
        <dbReference type="EMBL" id="MBA2882305.1"/>
    </source>
</evidence>
<dbReference type="PANTHER" id="PTHR32063:SF0">
    <property type="entry name" value="SWARMING MOTILITY PROTEIN SWRC"/>
    <property type="match status" value="1"/>
</dbReference>
<feature type="transmembrane region" description="Helical" evidence="1">
    <location>
        <begin position="430"/>
        <end position="452"/>
    </location>
</feature>
<dbReference type="InterPro" id="IPR027463">
    <property type="entry name" value="AcrB_DN_DC_subdom"/>
</dbReference>
<keyword evidence="1" id="KW-0812">Transmembrane</keyword>
<proteinExistence type="predicted"/>
<feature type="transmembrane region" description="Helical" evidence="1">
    <location>
        <begin position="904"/>
        <end position="932"/>
    </location>
</feature>
<keyword evidence="3" id="KW-1185">Reference proteome</keyword>
<feature type="transmembrane region" description="Helical" evidence="1">
    <location>
        <begin position="359"/>
        <end position="379"/>
    </location>
</feature>
<feature type="transmembrane region" description="Helical" evidence="1">
    <location>
        <begin position="985"/>
        <end position="1007"/>
    </location>
</feature>
<dbReference type="PRINTS" id="PR00702">
    <property type="entry name" value="ACRIFLAVINRP"/>
</dbReference>
<protein>
    <submittedName>
        <fullName evidence="2">Hydrophobe/amphiphile efflux-1 (HAE1) family protein</fullName>
    </submittedName>
</protein>
<feature type="transmembrane region" description="Helical" evidence="1">
    <location>
        <begin position="333"/>
        <end position="352"/>
    </location>
</feature>
<keyword evidence="1" id="KW-1133">Transmembrane helix</keyword>
<dbReference type="Gene3D" id="1.20.1640.10">
    <property type="entry name" value="Multidrug efflux transporter AcrB transmembrane domain"/>
    <property type="match status" value="2"/>
</dbReference>
<dbReference type="SUPFAM" id="SSF82866">
    <property type="entry name" value="Multidrug efflux transporter AcrB transmembrane domain"/>
    <property type="match status" value="2"/>
</dbReference>
<dbReference type="AlphaFoldDB" id="A0A7W0HLH2"/>
<evidence type="ECO:0000313" key="3">
    <source>
        <dbReference type="Proteomes" id="UP000525298"/>
    </source>
</evidence>
<feature type="transmembrane region" description="Helical" evidence="1">
    <location>
        <begin position="385"/>
        <end position="409"/>
    </location>
</feature>
<feature type="transmembrane region" description="Helical" evidence="1">
    <location>
        <begin position="878"/>
        <end position="898"/>
    </location>
</feature>
<dbReference type="PANTHER" id="PTHR32063">
    <property type="match status" value="1"/>
</dbReference>
<sequence>MIWNLCIRRPVLTTVLFLVIFIFGLFGYNQMPVREYPDVEFPIVNVSAVLPGADPEVIETEVVEPLEEQLNTIEGVKEIKSTSREQVGVVTVEFELYRDIDLAAQDVRDRVTRARPDMADDIEEPVIRKVDPDAQAVMWISLRGDKRWDPVSMTEYADTVIKNRLERLPGVGQIFIGGERKYAVRIRLDPDKLAGHNLTAREVVEKIQAQNIDIPSGRIESREREFLIKTEGRFADAAPFNDIIITHRNGSPVRLADVGEAVDGVENDRNVARYNTEPSVGLGVVKQSDANLVDVVERVRREMKSVEKDFLPGLRYQVASDDSEFISENINDLITTIFIATALVAVVILFFLGTIRGTVIAAITIPTSLLAGMAVIFYLGFSLNVLSLLGLILVVGLVVDDAIVVLESCYRHMEHGADAKPAARTGTTEIAFAAIANTLALLSVFIPVAFMPGMIGRFFFEFGLTVAVTVLASTFTALTLTPMLCSRYLRAPAAYARRPVVFRFTEVFFKTLEKIYNPILNAALRQRAVTVGIAVLALGAGLFFLTRLESEFVPSSDEGQFMIAYETVEGATLTNTDRYGKQIEEILSGVDEIRSFFMAIGMARTGPGKVNEGMVFVRLTHYSERDRNQQAIMAEVREKMDRLTGVRGYAIEGGGPVGAEAPLQVVLTHQDIEQLAGAQEQVMNWMRSQPDFTGVRADMKLNKPEVQAWVNRKQAEEMGITVAEIANTLRFVFGEPDITEIERQGERYDVITEIVERENIPDAINRIYLRNQDGQMVNMAHLVELEEGSGPSEIHHFNRARATTISSDLPPGVPLGRALSKVEGYIDTEVPAEFDSAITGQSRDFRESFFYLTMALVFAIVFIFLVMSGQFESFLHPLTILMALPLAGVGAFGALWALNMTINIFSFIGIIMLLGLVTKNAILLVDYTNVLVARGQPVMEATRQAARVRFRPVLMTAISTILGMAPIALGFGAGGEARAPMGVAISMGMFAATALTLLVIPVAYTLFDSLQTRILRHRVISLAAAGIAAALVIMYLVFR</sequence>
<gene>
    <name evidence="2" type="ORF">HNR65_002647</name>
</gene>
<feature type="transmembrane region" description="Helical" evidence="1">
    <location>
        <begin position="12"/>
        <end position="28"/>
    </location>
</feature>
<dbReference type="GO" id="GO:0042910">
    <property type="term" value="F:xenobiotic transmembrane transporter activity"/>
    <property type="evidence" value="ECO:0007669"/>
    <property type="project" value="TreeGrafter"/>
</dbReference>
<name>A0A7W0HLH2_9BACT</name>
<reference evidence="2 3" key="1">
    <citation type="submission" date="2020-07" db="EMBL/GenBank/DDBJ databases">
        <title>Genomic Encyclopedia of Type Strains, Phase IV (KMG-IV): sequencing the most valuable type-strain genomes for metagenomic binning, comparative biology and taxonomic classification.</title>
        <authorList>
            <person name="Goeker M."/>
        </authorList>
    </citation>
    <scope>NUCLEOTIDE SEQUENCE [LARGE SCALE GENOMIC DNA]</scope>
    <source>
        <strain evidence="2 3">DSM 17721</strain>
    </source>
</reference>
<accession>A0A7W0HLH2</accession>
<dbReference type="RefSeq" id="WP_181551943.1">
    <property type="nucleotide sequence ID" value="NZ_JACDUS010000008.1"/>
</dbReference>
<feature type="transmembrane region" description="Helical" evidence="1">
    <location>
        <begin position="528"/>
        <end position="546"/>
    </location>
</feature>
<dbReference type="Gene3D" id="3.30.70.1430">
    <property type="entry name" value="Multidrug efflux transporter AcrB pore domain"/>
    <property type="match status" value="2"/>
</dbReference>
<keyword evidence="1" id="KW-0472">Membrane</keyword>
<evidence type="ECO:0000256" key="1">
    <source>
        <dbReference type="SAM" id="Phobius"/>
    </source>
</evidence>
<dbReference type="Proteomes" id="UP000525298">
    <property type="component" value="Unassembled WGS sequence"/>
</dbReference>
<dbReference type="EMBL" id="JACDUS010000008">
    <property type="protein sequence ID" value="MBA2882305.1"/>
    <property type="molecule type" value="Genomic_DNA"/>
</dbReference>
<dbReference type="InterPro" id="IPR001036">
    <property type="entry name" value="Acrflvin-R"/>
</dbReference>
<dbReference type="Pfam" id="PF00873">
    <property type="entry name" value="ACR_tran"/>
    <property type="match status" value="1"/>
</dbReference>
<dbReference type="Gene3D" id="3.30.70.1440">
    <property type="entry name" value="Multidrug efflux transporter AcrB pore domain"/>
    <property type="match status" value="1"/>
</dbReference>
<dbReference type="Gene3D" id="3.30.70.1320">
    <property type="entry name" value="Multidrug efflux transporter AcrB pore domain like"/>
    <property type="match status" value="1"/>
</dbReference>
<organism evidence="2 3">
    <name type="scientific">Desulfosalsimonas propionicica</name>
    <dbReference type="NCBI Taxonomy" id="332175"/>
    <lineage>
        <taxon>Bacteria</taxon>
        <taxon>Pseudomonadati</taxon>
        <taxon>Thermodesulfobacteriota</taxon>
        <taxon>Desulfobacteria</taxon>
        <taxon>Desulfobacterales</taxon>
        <taxon>Desulfosalsimonadaceae</taxon>
        <taxon>Desulfosalsimonas</taxon>
    </lineage>
</organism>
<dbReference type="GO" id="GO:0005886">
    <property type="term" value="C:plasma membrane"/>
    <property type="evidence" value="ECO:0007669"/>
    <property type="project" value="TreeGrafter"/>
</dbReference>
<dbReference type="SUPFAM" id="SSF82693">
    <property type="entry name" value="Multidrug efflux transporter AcrB pore domain, PN1, PN2, PC1 and PC2 subdomains"/>
    <property type="match status" value="3"/>
</dbReference>